<proteinExistence type="predicted"/>
<feature type="compositionally biased region" description="Low complexity" evidence="1">
    <location>
        <begin position="705"/>
        <end position="718"/>
    </location>
</feature>
<feature type="compositionally biased region" description="Acidic residues" evidence="1">
    <location>
        <begin position="85"/>
        <end position="94"/>
    </location>
</feature>
<feature type="compositionally biased region" description="Pro residues" evidence="1">
    <location>
        <begin position="610"/>
        <end position="632"/>
    </location>
</feature>
<feature type="compositionally biased region" description="Polar residues" evidence="1">
    <location>
        <begin position="419"/>
        <end position="429"/>
    </location>
</feature>
<evidence type="ECO:0000313" key="3">
    <source>
        <dbReference type="EMBL" id="ORY83594.1"/>
    </source>
</evidence>
<feature type="compositionally biased region" description="Polar residues" evidence="1">
    <location>
        <begin position="38"/>
        <end position="50"/>
    </location>
</feature>
<evidence type="ECO:0000256" key="2">
    <source>
        <dbReference type="SAM" id="Phobius"/>
    </source>
</evidence>
<protein>
    <submittedName>
        <fullName evidence="3">Uncharacterized protein</fullName>
    </submittedName>
</protein>
<feature type="compositionally biased region" description="Low complexity" evidence="1">
    <location>
        <begin position="1"/>
        <end position="16"/>
    </location>
</feature>
<keyword evidence="4" id="KW-1185">Reference proteome</keyword>
<feature type="compositionally biased region" description="Low complexity" evidence="1">
    <location>
        <begin position="99"/>
        <end position="120"/>
    </location>
</feature>
<dbReference type="InParanoid" id="A0A1Y2FJN9"/>
<feature type="compositionally biased region" description="Pro residues" evidence="1">
    <location>
        <begin position="568"/>
        <end position="588"/>
    </location>
</feature>
<feature type="region of interest" description="Disordered" evidence="1">
    <location>
        <begin position="524"/>
        <end position="725"/>
    </location>
</feature>
<feature type="compositionally biased region" description="Low complexity" evidence="1">
    <location>
        <begin position="154"/>
        <end position="166"/>
    </location>
</feature>
<organism evidence="3 4">
    <name type="scientific">Leucosporidium creatinivorum</name>
    <dbReference type="NCBI Taxonomy" id="106004"/>
    <lineage>
        <taxon>Eukaryota</taxon>
        <taxon>Fungi</taxon>
        <taxon>Dikarya</taxon>
        <taxon>Basidiomycota</taxon>
        <taxon>Pucciniomycotina</taxon>
        <taxon>Microbotryomycetes</taxon>
        <taxon>Leucosporidiales</taxon>
        <taxon>Leucosporidium</taxon>
    </lineage>
</organism>
<dbReference type="EMBL" id="MCGR01000019">
    <property type="protein sequence ID" value="ORY83594.1"/>
    <property type="molecule type" value="Genomic_DNA"/>
</dbReference>
<dbReference type="AlphaFoldDB" id="A0A1Y2FJN9"/>
<keyword evidence="2" id="KW-0472">Membrane</keyword>
<accession>A0A1Y2FJN9</accession>
<name>A0A1Y2FJN9_9BASI</name>
<gene>
    <name evidence="3" type="ORF">BCR35DRAFT_352048</name>
</gene>
<feature type="transmembrane region" description="Helical" evidence="2">
    <location>
        <begin position="859"/>
        <end position="877"/>
    </location>
</feature>
<feature type="region of interest" description="Disordered" evidence="1">
    <location>
        <begin position="339"/>
        <end position="511"/>
    </location>
</feature>
<feature type="compositionally biased region" description="Basic and acidic residues" evidence="1">
    <location>
        <begin position="446"/>
        <end position="455"/>
    </location>
</feature>
<feature type="compositionally biased region" description="Low complexity" evidence="1">
    <location>
        <begin position="242"/>
        <end position="268"/>
    </location>
</feature>
<evidence type="ECO:0000313" key="4">
    <source>
        <dbReference type="Proteomes" id="UP000193467"/>
    </source>
</evidence>
<evidence type="ECO:0000256" key="1">
    <source>
        <dbReference type="SAM" id="MobiDB-lite"/>
    </source>
</evidence>
<feature type="compositionally biased region" description="Basic and acidic residues" evidence="1">
    <location>
        <begin position="373"/>
        <end position="401"/>
    </location>
</feature>
<dbReference type="Proteomes" id="UP000193467">
    <property type="component" value="Unassembled WGS sequence"/>
</dbReference>
<feature type="compositionally biased region" description="Pro residues" evidence="1">
    <location>
        <begin position="550"/>
        <end position="560"/>
    </location>
</feature>
<sequence length="965" mass="104551">MSVHSHSSLSVGSTESSTRRSEGGGGEGGVEWDDEDPSFSSAHFHTSTPLKSARAIRLERSSAEDEDEDEPDEEEEGMLRASDTESVEMEMEVEDNNKSNTRLRLTRRSLSLSSYSPTTSQQTLAQSRPFSPNSTTPRPPASTNLQPYPSHLVPGYTPSPSTGSSTLVDKDDHPSLSSLSTRTAKGKGREDVTIRPSASRGVISTLEEEEVPHHDDDGSSSSPRPLRSKPRKGGVELSSYINSHTSTPPPSSRSSHPSRSSYNSNPSTPLAPGAYPPTARKPFPRRSPPSSTTHDTPPPPAGTRQVHDAFQRYITGPSGALIHSAERRAAAAAAAMIVPPSAARRKDYDQQREPPTPHPAGYYAFEPSTSLPVERDQRRVREGLPSSEERRRREVTWREDVAGGEEEDEEEEEARAGDSPSNRPSSRTAAPSKLEKTLRHMSQLQRETEGRRRIFEAPPPPPPNLDEYFAPTAEYEEEGRVEPPRARARDYEGSYSSEDEESDEVVPRQAGRSAIDFAMARSFAVSSGEHSQEDAALAQEEERLPSRVAPTPPVAAPSPPRSSRRSPFRPPSPPSPTLPELPPLPSPQSSPTKPRATLRRSPAAHDPPRHPPQPQPQPSPPRAPPQPSPPRAPLTTAISPPRTTRPRRPSFDTIPTSSTPPRRFVEPPAPAGTPLGVPSRAKSLSSSLQAPRSDPMPTPRRRATSLSPSRSPRGSSSPQDLVHEHDDSLPAIVADLASAVRALSSTSTPGAGGLRIDGLPVPRGSLAGVLARRKKESEGRTKSLEEELRELEGRAGGQAAARDQVLSRLGQAQEVERDLSAKIDDLMRSIEQMGQAVGNQVANVVQDTLHDEARQRTSWFAIAFIIQLVIFLIFTRISNARNADLYQTIYYDPFSPSLFHLSSAAYGDSSSVLPQTLELFGPRLGGGAVVDGTVGVVKGWFGGRLREVAAWGVETSTGGRGWVPS</sequence>
<comment type="caution">
    <text evidence="3">The sequence shown here is derived from an EMBL/GenBank/DDBJ whole genome shotgun (WGS) entry which is preliminary data.</text>
</comment>
<dbReference type="STRING" id="106004.A0A1Y2FJN9"/>
<feature type="compositionally biased region" description="Acidic residues" evidence="1">
    <location>
        <begin position="64"/>
        <end position="76"/>
    </location>
</feature>
<keyword evidence="2" id="KW-1133">Transmembrane helix</keyword>
<dbReference type="OrthoDB" id="2528547at2759"/>
<keyword evidence="2" id="KW-0812">Transmembrane</keyword>
<feature type="region of interest" description="Disordered" evidence="1">
    <location>
        <begin position="1"/>
        <end position="312"/>
    </location>
</feature>
<feature type="compositionally biased region" description="Basic and acidic residues" evidence="1">
    <location>
        <begin position="478"/>
        <end position="492"/>
    </location>
</feature>
<feature type="compositionally biased region" description="Polar residues" evidence="1">
    <location>
        <begin position="121"/>
        <end position="147"/>
    </location>
</feature>
<reference evidence="3 4" key="1">
    <citation type="submission" date="2016-07" db="EMBL/GenBank/DDBJ databases">
        <title>Pervasive Adenine N6-methylation of Active Genes in Fungi.</title>
        <authorList>
            <consortium name="DOE Joint Genome Institute"/>
            <person name="Mondo S.J."/>
            <person name="Dannebaum R.O."/>
            <person name="Kuo R.C."/>
            <person name="Labutti K."/>
            <person name="Haridas S."/>
            <person name="Kuo A."/>
            <person name="Salamov A."/>
            <person name="Ahrendt S.R."/>
            <person name="Lipzen A."/>
            <person name="Sullivan W."/>
            <person name="Andreopoulos W.B."/>
            <person name="Clum A."/>
            <person name="Lindquist E."/>
            <person name="Daum C."/>
            <person name="Ramamoorthy G.K."/>
            <person name="Gryganskyi A."/>
            <person name="Culley D."/>
            <person name="Magnuson J.K."/>
            <person name="James T.Y."/>
            <person name="O'Malley M.A."/>
            <person name="Stajich J.E."/>
            <person name="Spatafora J.W."/>
            <person name="Visel A."/>
            <person name="Grigoriev I.V."/>
        </authorList>
    </citation>
    <scope>NUCLEOTIDE SEQUENCE [LARGE SCALE GENOMIC DNA]</scope>
    <source>
        <strain evidence="3 4">62-1032</strain>
    </source>
</reference>
<feature type="compositionally biased region" description="Acidic residues" evidence="1">
    <location>
        <begin position="402"/>
        <end position="413"/>
    </location>
</feature>